<dbReference type="PANTHER" id="PTHR47966:SF1">
    <property type="entry name" value="ASPARTYL PROTEINASE"/>
    <property type="match status" value="1"/>
</dbReference>
<dbReference type="CDD" id="cd06097">
    <property type="entry name" value="Aspergillopepsin_like"/>
    <property type="match status" value="1"/>
</dbReference>
<evidence type="ECO:0000313" key="8">
    <source>
        <dbReference type="RefSeq" id="XP_030979116.1"/>
    </source>
</evidence>
<dbReference type="PROSITE" id="PS51767">
    <property type="entry name" value="PEPTIDASE_A1"/>
    <property type="match status" value="1"/>
</dbReference>
<reference evidence="7 8" key="1">
    <citation type="journal article" date="2019" name="Mol. Biol. Evol.">
        <title>Blast fungal genomes show frequent chromosomal changes, gene gains and losses, and effector gene turnover.</title>
        <authorList>
            <person name="Gomez Luciano L.B."/>
            <person name="Jason Tsai I."/>
            <person name="Chuma I."/>
            <person name="Tosa Y."/>
            <person name="Chen Y.H."/>
            <person name="Li J.Y."/>
            <person name="Li M.Y."/>
            <person name="Jade Lu M.Y."/>
            <person name="Nakayashiki H."/>
            <person name="Li W.H."/>
        </authorList>
    </citation>
    <scope>NUCLEOTIDE SEQUENCE [LARGE SCALE GENOMIC DNA]</scope>
    <source>
        <strain evidence="7 8">NI907</strain>
    </source>
</reference>
<dbReference type="Pfam" id="PF00026">
    <property type="entry name" value="Asp"/>
    <property type="match status" value="1"/>
</dbReference>
<feature type="domain" description="Peptidase A1" evidence="6">
    <location>
        <begin position="106"/>
        <end position="430"/>
    </location>
</feature>
<feature type="active site" evidence="5">
    <location>
        <position position="321"/>
    </location>
</feature>
<dbReference type="PRINTS" id="PR00792">
    <property type="entry name" value="PEPSIN"/>
</dbReference>
<organism evidence="7 8">
    <name type="scientific">Pyricularia grisea</name>
    <name type="common">Crabgrass-specific blast fungus</name>
    <name type="synonym">Magnaporthe grisea</name>
    <dbReference type="NCBI Taxonomy" id="148305"/>
    <lineage>
        <taxon>Eukaryota</taxon>
        <taxon>Fungi</taxon>
        <taxon>Dikarya</taxon>
        <taxon>Ascomycota</taxon>
        <taxon>Pezizomycotina</taxon>
        <taxon>Sordariomycetes</taxon>
        <taxon>Sordariomycetidae</taxon>
        <taxon>Magnaporthales</taxon>
        <taxon>Pyriculariaceae</taxon>
        <taxon>Pyricularia</taxon>
    </lineage>
</organism>
<keyword evidence="4" id="KW-0378">Hydrolase</keyword>
<dbReference type="PANTHER" id="PTHR47966">
    <property type="entry name" value="BETA-SITE APP-CLEAVING ENZYME, ISOFORM A-RELATED"/>
    <property type="match status" value="1"/>
</dbReference>
<dbReference type="RefSeq" id="XP_030979116.1">
    <property type="nucleotide sequence ID" value="XM_031128263.1"/>
</dbReference>
<dbReference type="GO" id="GO:0006508">
    <property type="term" value="P:proteolysis"/>
    <property type="evidence" value="ECO:0007669"/>
    <property type="project" value="UniProtKB-KW"/>
</dbReference>
<dbReference type="GO" id="GO:0004190">
    <property type="term" value="F:aspartic-type endopeptidase activity"/>
    <property type="evidence" value="ECO:0007669"/>
    <property type="project" value="UniProtKB-KW"/>
</dbReference>
<reference evidence="8" key="3">
    <citation type="submission" date="2025-08" db="UniProtKB">
        <authorList>
            <consortium name="RefSeq"/>
        </authorList>
    </citation>
    <scope>IDENTIFICATION</scope>
    <source>
        <strain evidence="8">NI907</strain>
    </source>
</reference>
<dbReference type="SUPFAM" id="SSF50630">
    <property type="entry name" value="Acid proteases"/>
    <property type="match status" value="1"/>
</dbReference>
<evidence type="ECO:0000256" key="4">
    <source>
        <dbReference type="ARBA" id="ARBA00022801"/>
    </source>
</evidence>
<protein>
    <recommendedName>
        <fullName evidence="6">Peptidase A1 domain-containing protein</fullName>
    </recommendedName>
</protein>
<dbReference type="InterPro" id="IPR001461">
    <property type="entry name" value="Aspartic_peptidase_A1"/>
</dbReference>
<reference evidence="8" key="2">
    <citation type="submission" date="2019-10" db="EMBL/GenBank/DDBJ databases">
        <authorList>
            <consortium name="NCBI Genome Project"/>
        </authorList>
    </citation>
    <scope>NUCLEOTIDE SEQUENCE</scope>
    <source>
        <strain evidence="8">NI907</strain>
    </source>
</reference>
<keyword evidence="7" id="KW-1185">Reference proteome</keyword>
<dbReference type="GeneID" id="41963172"/>
<name>A0A6P8AW09_PYRGI</name>
<accession>A0A6P8AW09</accession>
<evidence type="ECO:0000256" key="3">
    <source>
        <dbReference type="ARBA" id="ARBA00022750"/>
    </source>
</evidence>
<evidence type="ECO:0000256" key="1">
    <source>
        <dbReference type="ARBA" id="ARBA00007447"/>
    </source>
</evidence>
<feature type="active site" evidence="5">
    <location>
        <position position="124"/>
    </location>
</feature>
<dbReference type="AlphaFoldDB" id="A0A6P8AW09"/>
<comment type="similarity">
    <text evidence="1">Belongs to the peptidase A1 family.</text>
</comment>
<gene>
    <name evidence="8" type="ORF">PgNI_08264</name>
</gene>
<evidence type="ECO:0000313" key="7">
    <source>
        <dbReference type="Proteomes" id="UP000515153"/>
    </source>
</evidence>
<dbReference type="Proteomes" id="UP000515153">
    <property type="component" value="Chromosome V"/>
</dbReference>
<keyword evidence="3" id="KW-0064">Aspartyl protease</keyword>
<dbReference type="InterPro" id="IPR033121">
    <property type="entry name" value="PEPTIDASE_A1"/>
</dbReference>
<sequence length="434" mass="47566">MGSIEQTQPSVKEEMGLCKIPIKYNERYKPSGTKSYVNLMARYGFQPTQPGPYGYINRMFQRGMAGSTVALGGRAHMEKVLARKSEVEGGYGGQVTADDIQNESLYLCEVKIGSPAQKLELQLDTGSSDIWVQMNLLPRYRGVNRTNFDAWKSSSFSCQNDKTWVMKRPDGSSISGEVGTDTVAVGGLEVPDQLVGLGKVVGGTSTERMVADGTLGLSIPQTRYIQRNGVNDPQTSFVAKMAEAKILPEDAQFFTTALCGPTEGGKQGSFCTFGFVDEDMMHCEVSWANVDSDKGMWMFPSASTTIDGDRMSRSGNMAVADSSTPLILLSDKACEAFYKKIEGARYSRPHQGWLIPGSAQTQGMPELRVAVGEMEFSVATSEYMFSPAGDEMFFGVVQSRGNNEFDVLGVPFLRSVYAIWDFGHRRFGCVARSR</sequence>
<dbReference type="InterPro" id="IPR034163">
    <property type="entry name" value="Aspergillopepsin-like_cat_dom"/>
</dbReference>
<evidence type="ECO:0000259" key="6">
    <source>
        <dbReference type="PROSITE" id="PS51767"/>
    </source>
</evidence>
<dbReference type="KEGG" id="pgri:PgNI_08264"/>
<evidence type="ECO:0000256" key="5">
    <source>
        <dbReference type="PIRSR" id="PIRSR601461-1"/>
    </source>
</evidence>
<dbReference type="Gene3D" id="2.40.70.10">
    <property type="entry name" value="Acid Proteases"/>
    <property type="match status" value="2"/>
</dbReference>
<keyword evidence="2" id="KW-0645">Protease</keyword>
<proteinExistence type="inferred from homology"/>
<dbReference type="InterPro" id="IPR021109">
    <property type="entry name" value="Peptidase_aspartic_dom_sf"/>
</dbReference>
<evidence type="ECO:0000256" key="2">
    <source>
        <dbReference type="ARBA" id="ARBA00022670"/>
    </source>
</evidence>